<name>A0ABT0UZD3_9ACTN</name>
<keyword evidence="2" id="KW-1185">Reference proteome</keyword>
<organism evidence="1 2">
    <name type="scientific">Streptomyces albipurpureus</name>
    <dbReference type="NCBI Taxonomy" id="2897419"/>
    <lineage>
        <taxon>Bacteria</taxon>
        <taxon>Bacillati</taxon>
        <taxon>Actinomycetota</taxon>
        <taxon>Actinomycetes</taxon>
        <taxon>Kitasatosporales</taxon>
        <taxon>Streptomycetaceae</taxon>
        <taxon>Streptomyces</taxon>
    </lineage>
</organism>
<dbReference type="EMBL" id="JAMQAW010000095">
    <property type="protein sequence ID" value="MCM2393919.1"/>
    <property type="molecule type" value="Genomic_DNA"/>
</dbReference>
<protein>
    <submittedName>
        <fullName evidence="1">Uncharacterized protein</fullName>
    </submittedName>
</protein>
<reference evidence="1" key="1">
    <citation type="submission" date="2022-06" db="EMBL/GenBank/DDBJ databases">
        <title>Genome public.</title>
        <authorList>
            <person name="Sun Q."/>
        </authorList>
    </citation>
    <scope>NUCLEOTIDE SEQUENCE</scope>
    <source>
        <strain evidence="1">CWNU-1</strain>
    </source>
</reference>
<evidence type="ECO:0000313" key="1">
    <source>
        <dbReference type="EMBL" id="MCM2393919.1"/>
    </source>
</evidence>
<gene>
    <name evidence="1" type="ORF">NBG84_37580</name>
</gene>
<accession>A0ABT0UZD3</accession>
<dbReference type="Proteomes" id="UP001431429">
    <property type="component" value="Unassembled WGS sequence"/>
</dbReference>
<proteinExistence type="predicted"/>
<sequence>MGNLIGPFARTEALASVAAYLARVPVDMIGTIVPPGADSFGRVVHALALMQTPRNAPDLDQSGCFLSAALAGDGWYFALPTLAHIAPDAVRAAGDVVARQR</sequence>
<dbReference type="RefSeq" id="WP_250924210.1">
    <property type="nucleotide sequence ID" value="NZ_JAMQAW010000095.1"/>
</dbReference>
<evidence type="ECO:0000313" key="2">
    <source>
        <dbReference type="Proteomes" id="UP001431429"/>
    </source>
</evidence>
<comment type="caution">
    <text evidence="1">The sequence shown here is derived from an EMBL/GenBank/DDBJ whole genome shotgun (WGS) entry which is preliminary data.</text>
</comment>